<keyword evidence="1" id="KW-0547">Nucleotide-binding</keyword>
<reference evidence="1 2" key="1">
    <citation type="submission" date="2020-07" db="EMBL/GenBank/DDBJ databases">
        <title>Taxonomic proposal: Crassvirales, a new order of highly abundant and diverse bacterial viruses.</title>
        <authorList>
            <person name="Shkoporov A.N."/>
            <person name="Stockdale S.R."/>
            <person name="Guerin E."/>
            <person name="Ross R.P."/>
            <person name="Hill C."/>
        </authorList>
    </citation>
    <scope>NUCLEOTIDE SEQUENCE [LARGE SCALE GENOMIC DNA]</scope>
</reference>
<dbReference type="Gene3D" id="3.40.50.300">
    <property type="entry name" value="P-loop containing nucleotide triphosphate hydrolases"/>
    <property type="match status" value="1"/>
</dbReference>
<keyword evidence="2" id="KW-1185">Reference proteome</keyword>
<dbReference type="SUPFAM" id="SSF52540">
    <property type="entry name" value="P-loop containing nucleoside triphosphate hydrolases"/>
    <property type="match status" value="1"/>
</dbReference>
<dbReference type="Proteomes" id="UP000594030">
    <property type="component" value="Segment"/>
</dbReference>
<keyword evidence="1" id="KW-0347">Helicase</keyword>
<sequence>MSIFDRVFQDLVQRKKRISEGLLNCIPSPFPRFREVFPGIEQGKFLLFSANSKIGKTQIADDMCLYEPLFYAIEHDNVHIRWHYFSWEMPAEQKYRQFICHLLYRLSNGNVRIDTKQLRSVDANKPLSDDVLQLLQEEEYQRYIRYFEEHVTIIDDIRNPTGVKIYLEEYAEKNGKLHFTTKTFYDKQGTEKFSRKIFDYYEPDDPELYNIVIFDHISLISLERGLNLRDTIEMFSNKHLVYLRNRFNYTFVVIQQQAAAQESNENFKLDKLRPTADGLGDCKTTFRDADLFFGLYSPYRYKISEYLGYDIKMFKDNIRFLELIGGREGGGGNVCPLYFDGAVNFFKELPSPSDERGIAKVYSLLRSLRGVGTIAATMLSSKRSKINFNGKSSWYLRIFRRW</sequence>
<dbReference type="KEGG" id="vg:65129510"/>
<dbReference type="GO" id="GO:0004386">
    <property type="term" value="F:helicase activity"/>
    <property type="evidence" value="ECO:0007669"/>
    <property type="project" value="UniProtKB-KW"/>
</dbReference>
<evidence type="ECO:0000313" key="1">
    <source>
        <dbReference type="EMBL" id="QOR59018.1"/>
    </source>
</evidence>
<keyword evidence="1" id="KW-0067">ATP-binding</keyword>
<proteinExistence type="predicted"/>
<dbReference type="GeneID" id="65129510"/>
<protein>
    <submittedName>
        <fullName evidence="1">Replicative DNA helicase</fullName>
    </submittedName>
</protein>
<organism evidence="1 2">
    <name type="scientific">uncultured phage cr108_1</name>
    <dbReference type="NCBI Taxonomy" id="2772069"/>
    <lineage>
        <taxon>Viruses</taxon>
        <taxon>Duplodnaviria</taxon>
        <taxon>Heunggongvirae</taxon>
        <taxon>Uroviricota</taxon>
        <taxon>Caudoviricetes</taxon>
        <taxon>Crassvirales</taxon>
        <taxon>Steigviridae</taxon>
        <taxon>Asinivirinae</taxon>
        <taxon>Pipoluvirus</taxon>
        <taxon>Pipoluvirus rarus</taxon>
    </lineage>
</organism>
<dbReference type="InterPro" id="IPR027417">
    <property type="entry name" value="P-loop_NTPase"/>
</dbReference>
<dbReference type="RefSeq" id="YP_010111176.1">
    <property type="nucleotide sequence ID" value="NC_055878.1"/>
</dbReference>
<accession>A0A7M1RXD3</accession>
<name>A0A7M1RXD3_9CAUD</name>
<dbReference type="EMBL" id="MT774385">
    <property type="protein sequence ID" value="QOR59018.1"/>
    <property type="molecule type" value="Genomic_DNA"/>
</dbReference>
<evidence type="ECO:0000313" key="2">
    <source>
        <dbReference type="Proteomes" id="UP000594030"/>
    </source>
</evidence>
<keyword evidence="1" id="KW-0378">Hydrolase</keyword>